<dbReference type="Proteomes" id="UP000887563">
    <property type="component" value="Unplaced"/>
</dbReference>
<keyword evidence="2" id="KW-1185">Reference proteome</keyword>
<protein>
    <submittedName>
        <fullName evidence="3">Candidate secreted effector</fullName>
    </submittedName>
</protein>
<feature type="transmembrane region" description="Helical" evidence="1">
    <location>
        <begin position="43"/>
        <end position="73"/>
    </location>
</feature>
<name>A0A914MTF0_MELIC</name>
<evidence type="ECO:0000313" key="2">
    <source>
        <dbReference type="Proteomes" id="UP000887563"/>
    </source>
</evidence>
<accession>A0A914MTF0</accession>
<evidence type="ECO:0000256" key="1">
    <source>
        <dbReference type="SAM" id="Phobius"/>
    </source>
</evidence>
<dbReference type="WBParaSite" id="Minc3s02439g30052">
    <property type="protein sequence ID" value="Minc3s02439g30052"/>
    <property type="gene ID" value="Minc3s02439g30052"/>
</dbReference>
<organism evidence="2 3">
    <name type="scientific">Meloidogyne incognita</name>
    <name type="common">Southern root-knot nematode worm</name>
    <name type="synonym">Oxyuris incognita</name>
    <dbReference type="NCBI Taxonomy" id="6306"/>
    <lineage>
        <taxon>Eukaryota</taxon>
        <taxon>Metazoa</taxon>
        <taxon>Ecdysozoa</taxon>
        <taxon>Nematoda</taxon>
        <taxon>Chromadorea</taxon>
        <taxon>Rhabditida</taxon>
        <taxon>Tylenchina</taxon>
        <taxon>Tylenchomorpha</taxon>
        <taxon>Tylenchoidea</taxon>
        <taxon>Meloidogynidae</taxon>
        <taxon>Meloidogyninae</taxon>
        <taxon>Meloidogyne</taxon>
        <taxon>Meloidogyne incognita group</taxon>
    </lineage>
</organism>
<reference evidence="3" key="1">
    <citation type="submission" date="2022-11" db="UniProtKB">
        <authorList>
            <consortium name="WormBaseParasite"/>
        </authorList>
    </citation>
    <scope>IDENTIFICATION</scope>
</reference>
<keyword evidence="1" id="KW-0472">Membrane</keyword>
<proteinExistence type="predicted"/>
<dbReference type="AlphaFoldDB" id="A0A914MTF0"/>
<sequence length="76" mass="8980">MHFGFITTIYFIFLQIFDSSTKLGEIALERNASKLRLGHFFKIFWGLLIHIGVKSHFGTLLSFLYMLFLHFFLISF</sequence>
<keyword evidence="1" id="KW-0812">Transmembrane</keyword>
<evidence type="ECO:0000313" key="3">
    <source>
        <dbReference type="WBParaSite" id="Minc3s02439g30052"/>
    </source>
</evidence>
<keyword evidence="1" id="KW-1133">Transmembrane helix</keyword>